<evidence type="ECO:0000256" key="2">
    <source>
        <dbReference type="ARBA" id="ARBA00022448"/>
    </source>
</evidence>
<feature type="transmembrane region" description="Helical" evidence="6">
    <location>
        <begin position="332"/>
        <end position="355"/>
    </location>
</feature>
<feature type="transmembrane region" description="Helical" evidence="6">
    <location>
        <begin position="248"/>
        <end position="267"/>
    </location>
</feature>
<dbReference type="GO" id="GO:0015171">
    <property type="term" value="F:amino acid transmembrane transporter activity"/>
    <property type="evidence" value="ECO:0007669"/>
    <property type="project" value="TreeGrafter"/>
</dbReference>
<feature type="transmembrane region" description="Helical" evidence="6">
    <location>
        <begin position="384"/>
        <end position="403"/>
    </location>
</feature>
<evidence type="ECO:0000256" key="4">
    <source>
        <dbReference type="ARBA" id="ARBA00022989"/>
    </source>
</evidence>
<feature type="transmembrane region" description="Helical" evidence="6">
    <location>
        <begin position="61"/>
        <end position="81"/>
    </location>
</feature>
<evidence type="ECO:0000256" key="1">
    <source>
        <dbReference type="ARBA" id="ARBA00004141"/>
    </source>
</evidence>
<dbReference type="PIRSF" id="PIRSF006060">
    <property type="entry name" value="AA_transporter"/>
    <property type="match status" value="1"/>
</dbReference>
<dbReference type="PANTHER" id="PTHR43243:SF4">
    <property type="entry name" value="CATIONIC AMINO ACID TRANSPORTER 4"/>
    <property type="match status" value="1"/>
</dbReference>
<feature type="transmembrane region" description="Helical" evidence="6">
    <location>
        <begin position="34"/>
        <end position="55"/>
    </location>
</feature>
<feature type="transmembrane region" description="Helical" evidence="6">
    <location>
        <begin position="441"/>
        <end position="464"/>
    </location>
</feature>
<sequence>MAFFERLFATTNVERLRALAQRKILKRALSAKDLVAIGLGTMIGGGIFTTIGTGVKGAGPAVIISYLLAGITSFFAALCYAELGAMVPIAGSAYTYAYATMGKLFAWIIGFALIFEYGISAAPVAQQFSAAFQDVLKSVGFVLPAWAQQSNLVIHGQWWQLNTWDLAHSQVDIVGALFVIALSLLLSVGIRETATTNNVFVVLKISALMVFIVAGLFLFHPANLHNFNPFGWGKLTPFGGSADYNSTVQPYGIVAIAAYVFFSYIGFDTATTTAEECKNPKRDVPLGVLGALGIGTLIYCATAIVLVGAMPWSTVPIKDPLVVALAPLHLPFVSAIIVIGVLAGTTSVALSSLLGQSRIFYVMARDKMLPPIVAKVHPKFKTPVNTTMFTGFAVAILTLVVPLNQLLNLVNIGTLIAFTVVCAGVLYLRKRKPDMPRSFRVPFVPLFPILGIVSSLFLAIFGLSRTTWEWFAGALVIGLIFFFSYGFWRSNPEQIVPVDEPEGLSEV</sequence>
<evidence type="ECO:0000256" key="3">
    <source>
        <dbReference type="ARBA" id="ARBA00022692"/>
    </source>
</evidence>
<feature type="transmembrane region" description="Helical" evidence="6">
    <location>
        <begin position="409"/>
        <end position="429"/>
    </location>
</feature>
<accession>E6PC79</accession>
<evidence type="ECO:0000256" key="6">
    <source>
        <dbReference type="SAM" id="Phobius"/>
    </source>
</evidence>
<feature type="transmembrane region" description="Helical" evidence="6">
    <location>
        <begin position="199"/>
        <end position="219"/>
    </location>
</feature>
<dbReference type="GO" id="GO:0016020">
    <property type="term" value="C:membrane"/>
    <property type="evidence" value="ECO:0007669"/>
    <property type="project" value="UniProtKB-SubCell"/>
</dbReference>
<gene>
    <name evidence="7" type="ORF">CARN1_1949</name>
</gene>
<evidence type="ECO:0000313" key="7">
    <source>
        <dbReference type="EMBL" id="CBH74062.1"/>
    </source>
</evidence>
<name>E6PC79_9ZZZZ</name>
<dbReference type="EMBL" id="CABL01000001">
    <property type="protein sequence ID" value="CBH74062.1"/>
    <property type="molecule type" value="Genomic_DNA"/>
</dbReference>
<proteinExistence type="predicted"/>
<feature type="transmembrane region" description="Helical" evidence="6">
    <location>
        <begin position="93"/>
        <end position="115"/>
    </location>
</feature>
<dbReference type="Pfam" id="PF13520">
    <property type="entry name" value="AA_permease_2"/>
    <property type="match status" value="1"/>
</dbReference>
<feature type="transmembrane region" description="Helical" evidence="6">
    <location>
        <begin position="288"/>
        <end position="312"/>
    </location>
</feature>
<organism evidence="7">
    <name type="scientific">mine drainage metagenome</name>
    <dbReference type="NCBI Taxonomy" id="410659"/>
    <lineage>
        <taxon>unclassified sequences</taxon>
        <taxon>metagenomes</taxon>
        <taxon>ecological metagenomes</taxon>
    </lineage>
</organism>
<evidence type="ECO:0008006" key="8">
    <source>
        <dbReference type="Google" id="ProtNLM"/>
    </source>
</evidence>
<dbReference type="PANTHER" id="PTHR43243">
    <property type="entry name" value="INNER MEMBRANE TRANSPORTER YGJI-RELATED"/>
    <property type="match status" value="1"/>
</dbReference>
<comment type="subcellular location">
    <subcellularLocation>
        <location evidence="1">Membrane</location>
        <topology evidence="1">Multi-pass membrane protein</topology>
    </subcellularLocation>
</comment>
<dbReference type="InterPro" id="IPR002293">
    <property type="entry name" value="AA/rel_permease1"/>
</dbReference>
<feature type="transmembrane region" description="Helical" evidence="6">
    <location>
        <begin position="173"/>
        <end position="190"/>
    </location>
</feature>
<evidence type="ECO:0000256" key="5">
    <source>
        <dbReference type="ARBA" id="ARBA00023136"/>
    </source>
</evidence>
<feature type="transmembrane region" description="Helical" evidence="6">
    <location>
        <begin position="470"/>
        <end position="488"/>
    </location>
</feature>
<keyword evidence="4 6" id="KW-1133">Transmembrane helix</keyword>
<keyword evidence="5 6" id="KW-0472">Membrane</keyword>
<dbReference type="Gene3D" id="1.20.1740.10">
    <property type="entry name" value="Amino acid/polyamine transporter I"/>
    <property type="match status" value="1"/>
</dbReference>
<comment type="caution">
    <text evidence="7">The sequence shown here is derived from an EMBL/GenBank/DDBJ whole genome shotgun (WGS) entry which is preliminary data.</text>
</comment>
<dbReference type="AlphaFoldDB" id="E6PC79"/>
<reference evidence="7" key="1">
    <citation type="submission" date="2009-10" db="EMBL/GenBank/DDBJ databases">
        <title>Diversity of trophic interactions inside an arsenic-rich microbial ecosystem.</title>
        <authorList>
            <person name="Bertin P.N."/>
            <person name="Heinrich-Salmeron A."/>
            <person name="Pelletier E."/>
            <person name="Goulhen-Chollet F."/>
            <person name="Arsene-Ploetze F."/>
            <person name="Gallien S."/>
            <person name="Calteau A."/>
            <person name="Vallenet D."/>
            <person name="Casiot C."/>
            <person name="Chane-Woon-Ming B."/>
            <person name="Giloteaux L."/>
            <person name="Barakat M."/>
            <person name="Bonnefoy V."/>
            <person name="Bruneel O."/>
            <person name="Chandler M."/>
            <person name="Cleiss J."/>
            <person name="Duran R."/>
            <person name="Elbaz-Poulichet F."/>
            <person name="Fonknechten N."/>
            <person name="Lauga B."/>
            <person name="Mornico D."/>
            <person name="Ortet P."/>
            <person name="Schaeffer C."/>
            <person name="Siguier P."/>
            <person name="Alexander Thil Smith A."/>
            <person name="Van Dorsselaer A."/>
            <person name="Weissenbach J."/>
            <person name="Medigue C."/>
            <person name="Le Paslier D."/>
        </authorList>
    </citation>
    <scope>NUCLEOTIDE SEQUENCE</scope>
</reference>
<keyword evidence="2" id="KW-0813">Transport</keyword>
<keyword evidence="3 6" id="KW-0812">Transmembrane</keyword>
<protein>
    <recommendedName>
        <fullName evidence="8">Amino acid permease</fullName>
    </recommendedName>
</protein>